<evidence type="ECO:0000313" key="1">
    <source>
        <dbReference type="EMBL" id="KAH6923928.1"/>
    </source>
</evidence>
<keyword evidence="2" id="KW-1185">Reference proteome</keyword>
<evidence type="ECO:0000313" key="2">
    <source>
        <dbReference type="Proteomes" id="UP000821845"/>
    </source>
</evidence>
<dbReference type="Proteomes" id="UP000821845">
    <property type="component" value="Chromosome 8"/>
</dbReference>
<proteinExistence type="predicted"/>
<sequence>MTPDPVLVPGVQFPAESIFESECPAPAKTRRPKSCSVRLAPARSHSLSQGPEAVHIRWWYGRGAHRRRYNYPIHRNDVNDVTAPVTAAISTLMSELSPELKASFNTLHQIVLEVSDSFPVAMSSTEASLADFNVQLAKQRLNKPANLGHNINRYAIMAPR</sequence>
<dbReference type="EMBL" id="CM023488">
    <property type="protein sequence ID" value="KAH6923928.1"/>
    <property type="molecule type" value="Genomic_DNA"/>
</dbReference>
<gene>
    <name evidence="1" type="ORF">HPB50_009500</name>
</gene>
<accession>A0ACB7RRA0</accession>
<protein>
    <submittedName>
        <fullName evidence="1">Uncharacterized protein</fullName>
    </submittedName>
</protein>
<comment type="caution">
    <text evidence="1">The sequence shown here is derived from an EMBL/GenBank/DDBJ whole genome shotgun (WGS) entry which is preliminary data.</text>
</comment>
<organism evidence="1 2">
    <name type="scientific">Hyalomma asiaticum</name>
    <name type="common">Tick</name>
    <dbReference type="NCBI Taxonomy" id="266040"/>
    <lineage>
        <taxon>Eukaryota</taxon>
        <taxon>Metazoa</taxon>
        <taxon>Ecdysozoa</taxon>
        <taxon>Arthropoda</taxon>
        <taxon>Chelicerata</taxon>
        <taxon>Arachnida</taxon>
        <taxon>Acari</taxon>
        <taxon>Parasitiformes</taxon>
        <taxon>Ixodida</taxon>
        <taxon>Ixodoidea</taxon>
        <taxon>Ixodidae</taxon>
        <taxon>Hyalomminae</taxon>
        <taxon>Hyalomma</taxon>
    </lineage>
</organism>
<reference evidence="1" key="1">
    <citation type="submission" date="2020-05" db="EMBL/GenBank/DDBJ databases">
        <title>Large-scale comparative analyses of tick genomes elucidate their genetic diversity and vector capacities.</title>
        <authorList>
            <person name="Jia N."/>
            <person name="Wang J."/>
            <person name="Shi W."/>
            <person name="Du L."/>
            <person name="Sun Y."/>
            <person name="Zhan W."/>
            <person name="Jiang J."/>
            <person name="Wang Q."/>
            <person name="Zhang B."/>
            <person name="Ji P."/>
            <person name="Sakyi L.B."/>
            <person name="Cui X."/>
            <person name="Yuan T."/>
            <person name="Jiang B."/>
            <person name="Yang W."/>
            <person name="Lam T.T.-Y."/>
            <person name="Chang Q."/>
            <person name="Ding S."/>
            <person name="Wang X."/>
            <person name="Zhu J."/>
            <person name="Ruan X."/>
            <person name="Zhao L."/>
            <person name="Wei J."/>
            <person name="Que T."/>
            <person name="Du C."/>
            <person name="Cheng J."/>
            <person name="Dai P."/>
            <person name="Han X."/>
            <person name="Huang E."/>
            <person name="Gao Y."/>
            <person name="Liu J."/>
            <person name="Shao H."/>
            <person name="Ye R."/>
            <person name="Li L."/>
            <person name="Wei W."/>
            <person name="Wang X."/>
            <person name="Wang C."/>
            <person name="Yang T."/>
            <person name="Huo Q."/>
            <person name="Li W."/>
            <person name="Guo W."/>
            <person name="Chen H."/>
            <person name="Zhou L."/>
            <person name="Ni X."/>
            <person name="Tian J."/>
            <person name="Zhou Y."/>
            <person name="Sheng Y."/>
            <person name="Liu T."/>
            <person name="Pan Y."/>
            <person name="Xia L."/>
            <person name="Li J."/>
            <person name="Zhao F."/>
            <person name="Cao W."/>
        </authorList>
    </citation>
    <scope>NUCLEOTIDE SEQUENCE</scope>
    <source>
        <strain evidence="1">Hyas-2018</strain>
    </source>
</reference>
<name>A0ACB7RRA0_HYAAI</name>